<dbReference type="EMBL" id="JACOPP010000022">
    <property type="protein sequence ID" value="MBC5734677.1"/>
    <property type="molecule type" value="Genomic_DNA"/>
</dbReference>
<comment type="caution">
    <text evidence="1">The sequence shown here is derived from an EMBL/GenBank/DDBJ whole genome shotgun (WGS) entry which is preliminary data.</text>
</comment>
<dbReference type="AlphaFoldDB" id="A0A8J6J1U7"/>
<proteinExistence type="predicted"/>
<dbReference type="Gene3D" id="3.90.1150.200">
    <property type="match status" value="1"/>
</dbReference>
<keyword evidence="2" id="KW-1185">Reference proteome</keyword>
<gene>
    <name evidence="1" type="ORF">H8S57_13230</name>
</gene>
<dbReference type="SUPFAM" id="SSF159888">
    <property type="entry name" value="YdhG-like"/>
    <property type="match status" value="1"/>
</dbReference>
<dbReference type="RefSeq" id="WP_186908501.1">
    <property type="nucleotide sequence ID" value="NZ_JACOPP010000022.1"/>
</dbReference>
<name>A0A8J6J1U7_9FIRM</name>
<protein>
    <submittedName>
        <fullName evidence="1">DUF1801 domain-containing protein</fullName>
    </submittedName>
</protein>
<organism evidence="1 2">
    <name type="scientific">Lawsonibacter hominis</name>
    <dbReference type="NCBI Taxonomy" id="2763053"/>
    <lineage>
        <taxon>Bacteria</taxon>
        <taxon>Bacillati</taxon>
        <taxon>Bacillota</taxon>
        <taxon>Clostridia</taxon>
        <taxon>Eubacteriales</taxon>
        <taxon>Oscillospiraceae</taxon>
        <taxon>Lawsonibacter</taxon>
    </lineage>
</organism>
<dbReference type="Proteomes" id="UP000661435">
    <property type="component" value="Unassembled WGS sequence"/>
</dbReference>
<accession>A0A8J6J1U7</accession>
<sequence length="119" mass="12733">MASGAISEYFETQNGNGQAYGRKFAAFLAREFPGLRPDLSFSLPIRRVGRKRNEGHAAFSAAKTISASAVPARTMRPGRGAELPSCKAGKRCINIQYGDEQAPAAVQKTVKAFLGELTA</sequence>
<reference evidence="1" key="1">
    <citation type="submission" date="2020-08" db="EMBL/GenBank/DDBJ databases">
        <title>Genome public.</title>
        <authorList>
            <person name="Liu C."/>
            <person name="Sun Q."/>
        </authorList>
    </citation>
    <scope>NUCLEOTIDE SEQUENCE</scope>
    <source>
        <strain evidence="1">NSJ-51</strain>
    </source>
</reference>
<evidence type="ECO:0000313" key="1">
    <source>
        <dbReference type="EMBL" id="MBC5734677.1"/>
    </source>
</evidence>
<evidence type="ECO:0000313" key="2">
    <source>
        <dbReference type="Proteomes" id="UP000661435"/>
    </source>
</evidence>